<evidence type="ECO:0000256" key="8">
    <source>
        <dbReference type="ARBA" id="ARBA00023014"/>
    </source>
</evidence>
<evidence type="ECO:0000259" key="9">
    <source>
        <dbReference type="PROSITE" id="PS51085"/>
    </source>
</evidence>
<dbReference type="SUPFAM" id="SSF52343">
    <property type="entry name" value="Ferredoxin reductase-like, C-terminal NADP-linked domain"/>
    <property type="match status" value="1"/>
</dbReference>
<keyword evidence="5" id="KW-0274">FAD</keyword>
<dbReference type="Pfam" id="PF00970">
    <property type="entry name" value="FAD_binding_6"/>
    <property type="match status" value="1"/>
</dbReference>
<dbReference type="PANTHER" id="PTHR47354">
    <property type="entry name" value="NADH OXIDOREDUCTASE HCR"/>
    <property type="match status" value="1"/>
</dbReference>
<dbReference type="InterPro" id="IPR001041">
    <property type="entry name" value="2Fe-2S_ferredoxin-type"/>
</dbReference>
<dbReference type="InterPro" id="IPR001709">
    <property type="entry name" value="Flavoprot_Pyr_Nucl_cyt_Rdtase"/>
</dbReference>
<keyword evidence="2" id="KW-0285">Flavoprotein</keyword>
<dbReference type="CDD" id="cd00207">
    <property type="entry name" value="fer2"/>
    <property type="match status" value="1"/>
</dbReference>
<dbReference type="GO" id="GO:0016491">
    <property type="term" value="F:oxidoreductase activity"/>
    <property type="evidence" value="ECO:0007669"/>
    <property type="project" value="UniProtKB-KW"/>
</dbReference>
<proteinExistence type="predicted"/>
<sequence length="339" mass="36611">MTGLKARVVDVVHETAEAHSLVLEPAEGDRDRFSYRPGQFLTVRVPAEDGWAARCYSLCSSPLTDDRLKVTVKRVEGGLGSNWICDNVTAGDVLEVLRPAGTFTPSSLDDDLLLVAGGSGITPVMSILKSCLAGGRGKVALLYANRDERSVIFADELRALTEEHPDRLTVVHLLESVQGLPTPATVRSLARPYTRRQAFVCGPEVFMDLVTDTFTGLGMRVHVERFFSLENDPFEDPEAPGEPAPGGEIGEIEVEMDGETRTVPWPKSERLLDALLRAGVDAPFSCREGNCSACACVALEGEVTLDANAVLDAQDLADGLILACQARPVTDRLKITYDG</sequence>
<dbReference type="InterPro" id="IPR012675">
    <property type="entry name" value="Beta-grasp_dom_sf"/>
</dbReference>
<protein>
    <submittedName>
        <fullName evidence="11">Ferredoxin--NADP reductase</fullName>
    </submittedName>
</protein>
<dbReference type="InterPro" id="IPR039261">
    <property type="entry name" value="FNR_nucleotide-bd"/>
</dbReference>
<dbReference type="InterPro" id="IPR036010">
    <property type="entry name" value="2Fe-2S_ferredoxin-like_sf"/>
</dbReference>
<dbReference type="Gene3D" id="3.10.20.30">
    <property type="match status" value="1"/>
</dbReference>
<dbReference type="GO" id="GO:0050660">
    <property type="term" value="F:flavin adenine dinucleotide binding"/>
    <property type="evidence" value="ECO:0007669"/>
    <property type="project" value="TreeGrafter"/>
</dbReference>
<dbReference type="RefSeq" id="WP_138644986.1">
    <property type="nucleotide sequence ID" value="NZ_VCKW01000042.1"/>
</dbReference>
<feature type="domain" description="2Fe-2S ferredoxin-type" evidence="9">
    <location>
        <begin position="250"/>
        <end position="339"/>
    </location>
</feature>
<comment type="caution">
    <text evidence="11">The sequence shown here is derived from an EMBL/GenBank/DDBJ whole genome shotgun (WGS) entry which is preliminary data.</text>
</comment>
<dbReference type="InterPro" id="IPR017927">
    <property type="entry name" value="FAD-bd_FR_type"/>
</dbReference>
<dbReference type="Pfam" id="PF00111">
    <property type="entry name" value="Fer2"/>
    <property type="match status" value="1"/>
</dbReference>
<keyword evidence="3" id="KW-0001">2Fe-2S</keyword>
<dbReference type="InterPro" id="IPR006058">
    <property type="entry name" value="2Fe2S_fd_BS"/>
</dbReference>
<dbReference type="SUPFAM" id="SSF54292">
    <property type="entry name" value="2Fe-2S ferredoxin-like"/>
    <property type="match status" value="1"/>
</dbReference>
<evidence type="ECO:0000259" key="10">
    <source>
        <dbReference type="PROSITE" id="PS51384"/>
    </source>
</evidence>
<keyword evidence="12" id="KW-1185">Reference proteome</keyword>
<organism evidence="11 12">
    <name type="scientific">Actinomadura soli</name>
    <dbReference type="NCBI Taxonomy" id="2508997"/>
    <lineage>
        <taxon>Bacteria</taxon>
        <taxon>Bacillati</taxon>
        <taxon>Actinomycetota</taxon>
        <taxon>Actinomycetes</taxon>
        <taxon>Streptosporangiales</taxon>
        <taxon>Thermomonosporaceae</taxon>
        <taxon>Actinomadura</taxon>
    </lineage>
</organism>
<dbReference type="InterPro" id="IPR001433">
    <property type="entry name" value="OxRdtase_FAD/NAD-bd"/>
</dbReference>
<keyword evidence="8" id="KW-0411">Iron-sulfur</keyword>
<dbReference type="AlphaFoldDB" id="A0A5C4JFW0"/>
<dbReference type="EMBL" id="VCKW01000042">
    <property type="protein sequence ID" value="TMR03118.1"/>
    <property type="molecule type" value="Genomic_DNA"/>
</dbReference>
<accession>A0A5C4JFW0</accession>
<dbReference type="Proteomes" id="UP000309174">
    <property type="component" value="Unassembled WGS sequence"/>
</dbReference>
<gene>
    <name evidence="11" type="ORF">ETD83_11045</name>
</gene>
<keyword evidence="4" id="KW-0479">Metal-binding</keyword>
<evidence type="ECO:0000256" key="2">
    <source>
        <dbReference type="ARBA" id="ARBA00022630"/>
    </source>
</evidence>
<dbReference type="PROSITE" id="PS51085">
    <property type="entry name" value="2FE2S_FER_2"/>
    <property type="match status" value="1"/>
</dbReference>
<evidence type="ECO:0000313" key="12">
    <source>
        <dbReference type="Proteomes" id="UP000309174"/>
    </source>
</evidence>
<evidence type="ECO:0000256" key="3">
    <source>
        <dbReference type="ARBA" id="ARBA00022714"/>
    </source>
</evidence>
<dbReference type="PRINTS" id="PR00410">
    <property type="entry name" value="PHEHYDRXLASE"/>
</dbReference>
<evidence type="ECO:0000313" key="11">
    <source>
        <dbReference type="EMBL" id="TMR03118.1"/>
    </source>
</evidence>
<dbReference type="PROSITE" id="PS00197">
    <property type="entry name" value="2FE2S_FER_1"/>
    <property type="match status" value="1"/>
</dbReference>
<feature type="domain" description="FAD-binding FR-type" evidence="10">
    <location>
        <begin position="1"/>
        <end position="106"/>
    </location>
</feature>
<dbReference type="OrthoDB" id="9796486at2"/>
<dbReference type="InterPro" id="IPR008333">
    <property type="entry name" value="Cbr1-like_FAD-bd_dom"/>
</dbReference>
<name>A0A5C4JFW0_9ACTN</name>
<evidence type="ECO:0000256" key="1">
    <source>
        <dbReference type="ARBA" id="ARBA00001974"/>
    </source>
</evidence>
<dbReference type="GO" id="GO:0051537">
    <property type="term" value="F:2 iron, 2 sulfur cluster binding"/>
    <property type="evidence" value="ECO:0007669"/>
    <property type="project" value="UniProtKB-KW"/>
</dbReference>
<dbReference type="GO" id="GO:0046872">
    <property type="term" value="F:metal ion binding"/>
    <property type="evidence" value="ECO:0007669"/>
    <property type="project" value="UniProtKB-KW"/>
</dbReference>
<dbReference type="InterPro" id="IPR017938">
    <property type="entry name" value="Riboflavin_synthase-like_b-brl"/>
</dbReference>
<dbReference type="Gene3D" id="2.40.30.10">
    <property type="entry name" value="Translation factors"/>
    <property type="match status" value="1"/>
</dbReference>
<evidence type="ECO:0000256" key="7">
    <source>
        <dbReference type="ARBA" id="ARBA00023004"/>
    </source>
</evidence>
<dbReference type="PROSITE" id="PS51384">
    <property type="entry name" value="FAD_FR"/>
    <property type="match status" value="1"/>
</dbReference>
<dbReference type="Pfam" id="PF00175">
    <property type="entry name" value="NAD_binding_1"/>
    <property type="match status" value="1"/>
</dbReference>
<dbReference type="PRINTS" id="PR00371">
    <property type="entry name" value="FPNCR"/>
</dbReference>
<dbReference type="InterPro" id="IPR050415">
    <property type="entry name" value="MRET"/>
</dbReference>
<dbReference type="PANTHER" id="PTHR47354:SF8">
    <property type="entry name" value="1,2-PHENYLACETYL-COA EPOXIDASE, SUBUNIT E"/>
    <property type="match status" value="1"/>
</dbReference>
<dbReference type="SUPFAM" id="SSF63380">
    <property type="entry name" value="Riboflavin synthase domain-like"/>
    <property type="match status" value="1"/>
</dbReference>
<reference evidence="11 12" key="1">
    <citation type="submission" date="2019-05" db="EMBL/GenBank/DDBJ databases">
        <title>Draft genome sequence of Actinomadura sp. 14C53.</title>
        <authorList>
            <person name="Saricaoglu S."/>
            <person name="Isik K."/>
        </authorList>
    </citation>
    <scope>NUCLEOTIDE SEQUENCE [LARGE SCALE GENOMIC DNA]</scope>
    <source>
        <strain evidence="11 12">14C53</strain>
    </source>
</reference>
<evidence type="ECO:0000256" key="5">
    <source>
        <dbReference type="ARBA" id="ARBA00022827"/>
    </source>
</evidence>
<keyword evidence="7" id="KW-0408">Iron</keyword>
<evidence type="ECO:0000256" key="6">
    <source>
        <dbReference type="ARBA" id="ARBA00023002"/>
    </source>
</evidence>
<dbReference type="CDD" id="cd06214">
    <property type="entry name" value="PA_degradation_oxidoreductase_like"/>
    <property type="match status" value="1"/>
</dbReference>
<keyword evidence="6" id="KW-0560">Oxidoreductase</keyword>
<evidence type="ECO:0000256" key="4">
    <source>
        <dbReference type="ARBA" id="ARBA00022723"/>
    </source>
</evidence>
<dbReference type="Gene3D" id="3.40.50.80">
    <property type="entry name" value="Nucleotide-binding domain of ferredoxin-NADP reductase (FNR) module"/>
    <property type="match status" value="1"/>
</dbReference>
<comment type="cofactor">
    <cofactor evidence="1">
        <name>FAD</name>
        <dbReference type="ChEBI" id="CHEBI:57692"/>
    </cofactor>
</comment>